<protein>
    <recommendedName>
        <fullName evidence="4">Sulfur globule protein</fullName>
    </recommendedName>
</protein>
<evidence type="ECO:0008006" key="4">
    <source>
        <dbReference type="Google" id="ProtNLM"/>
    </source>
</evidence>
<dbReference type="RefSeq" id="WP_013216166.1">
    <property type="nucleotide sequence ID" value="NC_014313.1"/>
</dbReference>
<sequence precursor="true">MARTHLILGGLTAALMSLSAPAIAAPGGLATATPAAHNQTTLVRGGWGHGGGGFGHGGGGWGHGGGGWGHGGGGWGHGGWHGGYGHRRGYPYFAYWGGYPYFNDYYYDDYGYDYGYDTCYYSRRLRARVCPEY</sequence>
<dbReference type="KEGG" id="hdn:Hden_2209"/>
<name>D8JR22_HYPDA</name>
<reference evidence="3" key="1">
    <citation type="journal article" date="2011" name="J. Bacteriol.">
        <title>Genome sequences of eight morphologically diverse alphaproteobacteria.</title>
        <authorList>
            <consortium name="US DOE Joint Genome Institute"/>
            <person name="Brown P.J."/>
            <person name="Kysela D.T."/>
            <person name="Buechlein A."/>
            <person name="Hemmerich C."/>
            <person name="Brun Y.V."/>
        </authorList>
    </citation>
    <scope>NUCLEOTIDE SEQUENCE [LARGE SCALE GENOMIC DNA]</scope>
    <source>
        <strain evidence="3">ATCC 51888 / DSM 1869 / NCIB 11706 / TK 0415</strain>
    </source>
</reference>
<accession>D8JR22</accession>
<keyword evidence="3" id="KW-1185">Reference proteome</keyword>
<feature type="chain" id="PRO_5003116385" description="Sulfur globule protein" evidence="1">
    <location>
        <begin position="25"/>
        <end position="133"/>
    </location>
</feature>
<dbReference type="Proteomes" id="UP000002033">
    <property type="component" value="Chromosome"/>
</dbReference>
<keyword evidence="1" id="KW-0732">Signal</keyword>
<evidence type="ECO:0000313" key="2">
    <source>
        <dbReference type="EMBL" id="ADJ24007.1"/>
    </source>
</evidence>
<evidence type="ECO:0000313" key="3">
    <source>
        <dbReference type="Proteomes" id="UP000002033"/>
    </source>
</evidence>
<feature type="signal peptide" evidence="1">
    <location>
        <begin position="1"/>
        <end position="24"/>
    </location>
</feature>
<gene>
    <name evidence="2" type="ordered locus">Hden_2209</name>
</gene>
<organism evidence="2 3">
    <name type="scientific">Hyphomicrobium denitrificans (strain ATCC 51888 / DSM 1869 / NCIMB 11706 / TK 0415)</name>
    <dbReference type="NCBI Taxonomy" id="582899"/>
    <lineage>
        <taxon>Bacteria</taxon>
        <taxon>Pseudomonadati</taxon>
        <taxon>Pseudomonadota</taxon>
        <taxon>Alphaproteobacteria</taxon>
        <taxon>Hyphomicrobiales</taxon>
        <taxon>Hyphomicrobiaceae</taxon>
        <taxon>Hyphomicrobium</taxon>
    </lineage>
</organism>
<evidence type="ECO:0000256" key="1">
    <source>
        <dbReference type="SAM" id="SignalP"/>
    </source>
</evidence>
<proteinExistence type="predicted"/>
<dbReference type="AlphaFoldDB" id="D8JR22"/>
<dbReference type="EMBL" id="CP002083">
    <property type="protein sequence ID" value="ADJ24007.1"/>
    <property type="molecule type" value="Genomic_DNA"/>
</dbReference>
<dbReference type="HOGENOM" id="CLU_1914211_0_0_5"/>